<feature type="region of interest" description="Disordered" evidence="1">
    <location>
        <begin position="139"/>
        <end position="207"/>
    </location>
</feature>
<organism evidence="2 3">
    <name type="scientific">Mycena chlorophos</name>
    <name type="common">Agaric fungus</name>
    <name type="synonym">Agaricus chlorophos</name>
    <dbReference type="NCBI Taxonomy" id="658473"/>
    <lineage>
        <taxon>Eukaryota</taxon>
        <taxon>Fungi</taxon>
        <taxon>Dikarya</taxon>
        <taxon>Basidiomycota</taxon>
        <taxon>Agaricomycotina</taxon>
        <taxon>Agaricomycetes</taxon>
        <taxon>Agaricomycetidae</taxon>
        <taxon>Agaricales</taxon>
        <taxon>Marasmiineae</taxon>
        <taxon>Mycenaceae</taxon>
        <taxon>Mycena</taxon>
    </lineage>
</organism>
<dbReference type="Proteomes" id="UP000613580">
    <property type="component" value="Unassembled WGS sequence"/>
</dbReference>
<evidence type="ECO:0000313" key="3">
    <source>
        <dbReference type="Proteomes" id="UP000613580"/>
    </source>
</evidence>
<gene>
    <name evidence="2" type="ORF">HMN09_00449100</name>
</gene>
<keyword evidence="3" id="KW-1185">Reference proteome</keyword>
<sequence length="422" mass="46938">MAHVAVSASPMWVPHQNDTVASWPPKFSFCPSPTPPRSRSSSKMVVDGVSDQPRTTLPPASLARWSSKAIPNRPSRAKSIGASVPSTPTNLWQPVAKQKGRCETESAKCLLPPSEFDGAERCLHPPVDPAKIRSFSNDQLPAEPIVPPPSPRPAARQLPTSQPRSETEQDVFTPLQSRQRDRAGPPRPPTPEPAEPQHDSSPQSLSPVLSITSAPCLLLASPAPPSVLFQWNLQQYAFNQRWCKQKLRNPHLPLVVSPLNPLREAMPPFYWRSVVPAISSTRTSTGLGARIVWNIKKPLPSPALRTKLRSRHACDAAGEFLSARQLFSGKLRHHCPVCAKDGLCKRLLLMNHWVERAEVEFDRALDNMELDVEMTPVEELPKRVLLKDRDDFDEAVSPEERAMDEDPLIVERDPECHSLPLF</sequence>
<evidence type="ECO:0000256" key="1">
    <source>
        <dbReference type="SAM" id="MobiDB-lite"/>
    </source>
</evidence>
<name>A0A8H6WFU6_MYCCL</name>
<protein>
    <submittedName>
        <fullName evidence="2">Uncharacterized protein</fullName>
    </submittedName>
</protein>
<dbReference type="EMBL" id="JACAZE010000005">
    <property type="protein sequence ID" value="KAF7317144.1"/>
    <property type="molecule type" value="Genomic_DNA"/>
</dbReference>
<dbReference type="AlphaFoldDB" id="A0A8H6WFU6"/>
<feature type="compositionally biased region" description="Pro residues" evidence="1">
    <location>
        <begin position="185"/>
        <end position="194"/>
    </location>
</feature>
<dbReference type="OrthoDB" id="2992919at2759"/>
<accession>A0A8H6WFU6</accession>
<proteinExistence type="predicted"/>
<feature type="region of interest" description="Disordered" evidence="1">
    <location>
        <begin position="28"/>
        <end position="102"/>
    </location>
</feature>
<reference evidence="2" key="1">
    <citation type="submission" date="2020-05" db="EMBL/GenBank/DDBJ databases">
        <title>Mycena genomes resolve the evolution of fungal bioluminescence.</title>
        <authorList>
            <person name="Tsai I.J."/>
        </authorList>
    </citation>
    <scope>NUCLEOTIDE SEQUENCE</scope>
    <source>
        <strain evidence="2">110903Hualien_Pintung</strain>
    </source>
</reference>
<evidence type="ECO:0000313" key="2">
    <source>
        <dbReference type="EMBL" id="KAF7317144.1"/>
    </source>
</evidence>
<comment type="caution">
    <text evidence="2">The sequence shown here is derived from an EMBL/GenBank/DDBJ whole genome shotgun (WGS) entry which is preliminary data.</text>
</comment>